<evidence type="ECO:0000256" key="1">
    <source>
        <dbReference type="ARBA" id="ARBA00006889"/>
    </source>
</evidence>
<dbReference type="InterPro" id="IPR022272">
    <property type="entry name" value="Lipocalin_CS"/>
</dbReference>
<dbReference type="PIRSF" id="PIRSF036893">
    <property type="entry name" value="Lipocalin_ApoD"/>
    <property type="match status" value="1"/>
</dbReference>
<dbReference type="InterPro" id="IPR022271">
    <property type="entry name" value="Lipocalin_ApoD"/>
</dbReference>
<proteinExistence type="inferred from homology"/>
<dbReference type="CDD" id="cd19438">
    <property type="entry name" value="lipocalin_Blc-like"/>
    <property type="match status" value="1"/>
</dbReference>
<comment type="subcellular location">
    <subcellularLocation>
        <location evidence="2">Cell outer membrane</location>
    </subcellularLocation>
</comment>
<dbReference type="Gene3D" id="2.40.128.20">
    <property type="match status" value="1"/>
</dbReference>
<dbReference type="PANTHER" id="PTHR10612:SF34">
    <property type="entry name" value="APOLIPOPROTEIN D"/>
    <property type="match status" value="1"/>
</dbReference>
<dbReference type="GO" id="GO:0006950">
    <property type="term" value="P:response to stress"/>
    <property type="evidence" value="ECO:0007669"/>
    <property type="project" value="UniProtKB-ARBA"/>
</dbReference>
<dbReference type="SUPFAM" id="SSF50814">
    <property type="entry name" value="Lipocalins"/>
    <property type="match status" value="1"/>
</dbReference>
<evidence type="ECO:0000259" key="4">
    <source>
        <dbReference type="Pfam" id="PF08212"/>
    </source>
</evidence>
<protein>
    <recommendedName>
        <fullName evidence="2">Outer membrane lipoprotein Blc</fullName>
    </recommendedName>
</protein>
<evidence type="ECO:0000313" key="6">
    <source>
        <dbReference type="Proteomes" id="UP000029999"/>
    </source>
</evidence>
<name>A0A0A0BE96_9GAMM</name>
<dbReference type="InterPro" id="IPR012674">
    <property type="entry name" value="Calycin"/>
</dbReference>
<accession>A0A0A0BE96</accession>
<dbReference type="PROSITE" id="PS00213">
    <property type="entry name" value="LIPOCALIN"/>
    <property type="match status" value="1"/>
</dbReference>
<dbReference type="GO" id="GO:0008289">
    <property type="term" value="F:lipid binding"/>
    <property type="evidence" value="ECO:0007669"/>
    <property type="project" value="UniProtKB-UniRule"/>
</dbReference>
<keyword evidence="2" id="KW-0472">Membrane</keyword>
<dbReference type="InterPro" id="IPR047202">
    <property type="entry name" value="Lipocalin_Blc-like_dom"/>
</dbReference>
<keyword evidence="3" id="KW-0564">Palmitate</keyword>
<dbReference type="Proteomes" id="UP000029999">
    <property type="component" value="Unassembled WGS sequence"/>
</dbReference>
<feature type="lipid moiety-binding region" description="S-diacylglycerol cysteine" evidence="3">
    <location>
        <position position="19"/>
    </location>
</feature>
<comment type="subunit">
    <text evidence="2">Homodimer.</text>
</comment>
<feature type="domain" description="Lipocalin/cytosolic fatty-acid binding" evidence="4">
    <location>
        <begin position="33"/>
        <end position="174"/>
    </location>
</feature>
<dbReference type="InterPro" id="IPR002446">
    <property type="entry name" value="Lipocalin_bac"/>
</dbReference>
<dbReference type="PRINTS" id="PR01171">
    <property type="entry name" value="BCTLIPOCALIN"/>
</dbReference>
<keyword evidence="2 3" id="KW-0449">Lipoprotein</keyword>
<comment type="function">
    <text evidence="2">Involved in the storage or transport of lipids necessary for membrane maintenance under stressful conditions. Displays a binding preference for lysophospholipids.</text>
</comment>
<evidence type="ECO:0000313" key="5">
    <source>
        <dbReference type="EMBL" id="KGM06231.1"/>
    </source>
</evidence>
<keyword evidence="2" id="KW-0998">Cell outer membrane</keyword>
<comment type="caution">
    <text evidence="5">The sequence shown here is derived from an EMBL/GenBank/DDBJ whole genome shotgun (WGS) entry which is preliminary data.</text>
</comment>
<dbReference type="Pfam" id="PF08212">
    <property type="entry name" value="Lipocalin_2"/>
    <property type="match status" value="1"/>
</dbReference>
<dbReference type="PROSITE" id="PS51257">
    <property type="entry name" value="PROKAR_LIPOPROTEIN"/>
    <property type="match status" value="1"/>
</dbReference>
<dbReference type="RefSeq" id="WP_036314950.1">
    <property type="nucleotide sequence ID" value="NZ_JRQD01000005.1"/>
</dbReference>
<dbReference type="STRING" id="392484.LP43_2104"/>
<organism evidence="5 6">
    <name type="scientific">Methylophaga thiooxydans</name>
    <dbReference type="NCBI Taxonomy" id="392484"/>
    <lineage>
        <taxon>Bacteria</taxon>
        <taxon>Pseudomonadati</taxon>
        <taxon>Pseudomonadota</taxon>
        <taxon>Gammaproteobacteria</taxon>
        <taxon>Thiotrichales</taxon>
        <taxon>Piscirickettsiaceae</taxon>
        <taxon>Methylophaga</taxon>
    </lineage>
</organism>
<keyword evidence="2" id="KW-0446">Lipid-binding</keyword>
<dbReference type="PANTHER" id="PTHR10612">
    <property type="entry name" value="APOLIPOPROTEIN D"/>
    <property type="match status" value="1"/>
</dbReference>
<sequence length="178" mass="20551">MNKIRSGLISILSILMFGCQSVPHPPIEPVDYVDIDRFMGDWYVIANIPSYIEKGAHNAVESYQLNEDGSIATSFTFRDGSFDGKLKTYHPKGFVKDHPSNALWGMQFVWPIRADYRIVYLTDNYSQVIIARNKRDYVWVMARQPQISDTDYAYMVALIEAMGYDVSKIKRVPQQWPK</sequence>
<dbReference type="InterPro" id="IPR000566">
    <property type="entry name" value="Lipocln_cytosolic_FA-bd_dom"/>
</dbReference>
<dbReference type="EMBL" id="JRQD01000005">
    <property type="protein sequence ID" value="KGM06231.1"/>
    <property type="molecule type" value="Genomic_DNA"/>
</dbReference>
<comment type="similarity">
    <text evidence="1 2">Belongs to the calycin superfamily. Lipocalin family.</text>
</comment>
<reference evidence="5 6" key="1">
    <citation type="submission" date="2014-09" db="EMBL/GenBank/DDBJ databases">
        <authorList>
            <person name="Grob C."/>
            <person name="Taubert M."/>
            <person name="Howat A.M."/>
            <person name="Burns O.J."/>
            <person name="Dixon J.L."/>
            <person name="Chen Y."/>
            <person name="Murrell J.C."/>
        </authorList>
    </citation>
    <scope>NUCLEOTIDE SEQUENCE [LARGE SCALE GENOMIC DNA]</scope>
    <source>
        <strain evidence="5">L4</strain>
    </source>
</reference>
<dbReference type="GO" id="GO:0009279">
    <property type="term" value="C:cell outer membrane"/>
    <property type="evidence" value="ECO:0007669"/>
    <property type="project" value="UniProtKB-SubCell"/>
</dbReference>
<dbReference type="AlphaFoldDB" id="A0A0A0BE96"/>
<evidence type="ECO:0000256" key="3">
    <source>
        <dbReference type="PIRSR" id="PIRSR036893-52"/>
    </source>
</evidence>
<evidence type="ECO:0000256" key="2">
    <source>
        <dbReference type="PIRNR" id="PIRNR036893"/>
    </source>
</evidence>
<gene>
    <name evidence="5" type="ORF">LP43_2104</name>
</gene>